<dbReference type="EMBL" id="LAZR01014112">
    <property type="protein sequence ID" value="KKM18913.1"/>
    <property type="molecule type" value="Genomic_DNA"/>
</dbReference>
<proteinExistence type="predicted"/>
<dbReference type="AlphaFoldDB" id="A0A0F9K9Z8"/>
<evidence type="ECO:0000313" key="1">
    <source>
        <dbReference type="EMBL" id="KKM18913.1"/>
    </source>
</evidence>
<gene>
    <name evidence="1" type="ORF">LCGC14_1660950</name>
</gene>
<comment type="caution">
    <text evidence="1">The sequence shown here is derived from an EMBL/GenBank/DDBJ whole genome shotgun (WGS) entry which is preliminary data.</text>
</comment>
<name>A0A0F9K9Z8_9ZZZZ</name>
<sequence length="52" mass="5913">MKTMQKKLFAEPKTKVSVNVDGEIIIAHRPKIVKNTYYTASGLVIEITKSYE</sequence>
<feature type="non-terminal residue" evidence="1">
    <location>
        <position position="52"/>
    </location>
</feature>
<protein>
    <submittedName>
        <fullName evidence="1">Uncharacterized protein</fullName>
    </submittedName>
</protein>
<accession>A0A0F9K9Z8</accession>
<organism evidence="1">
    <name type="scientific">marine sediment metagenome</name>
    <dbReference type="NCBI Taxonomy" id="412755"/>
    <lineage>
        <taxon>unclassified sequences</taxon>
        <taxon>metagenomes</taxon>
        <taxon>ecological metagenomes</taxon>
    </lineage>
</organism>
<reference evidence="1" key="1">
    <citation type="journal article" date="2015" name="Nature">
        <title>Complex archaea that bridge the gap between prokaryotes and eukaryotes.</title>
        <authorList>
            <person name="Spang A."/>
            <person name="Saw J.H."/>
            <person name="Jorgensen S.L."/>
            <person name="Zaremba-Niedzwiedzka K."/>
            <person name="Martijn J."/>
            <person name="Lind A.E."/>
            <person name="van Eijk R."/>
            <person name="Schleper C."/>
            <person name="Guy L."/>
            <person name="Ettema T.J."/>
        </authorList>
    </citation>
    <scope>NUCLEOTIDE SEQUENCE</scope>
</reference>